<feature type="transmembrane region" description="Helical" evidence="5">
    <location>
        <begin position="118"/>
        <end position="138"/>
    </location>
</feature>
<dbReference type="GO" id="GO:0016020">
    <property type="term" value="C:membrane"/>
    <property type="evidence" value="ECO:0007669"/>
    <property type="project" value="UniProtKB-SubCell"/>
</dbReference>
<dbReference type="STRING" id="888064.HMPREF9088_1622"/>
<keyword evidence="8" id="KW-1185">Reference proteome</keyword>
<name>E6LGY2_ENTI1</name>
<feature type="transmembrane region" description="Helical" evidence="5">
    <location>
        <begin position="172"/>
        <end position="192"/>
    </location>
</feature>
<dbReference type="SUPFAM" id="SSF144091">
    <property type="entry name" value="Rhomboid-like"/>
    <property type="match status" value="1"/>
</dbReference>
<dbReference type="RefSeq" id="WP_007208635.1">
    <property type="nucleotide sequence ID" value="NZ_GL622241.1"/>
</dbReference>
<feature type="transmembrane region" description="Helical" evidence="5">
    <location>
        <begin position="62"/>
        <end position="82"/>
    </location>
</feature>
<proteinExistence type="predicted"/>
<dbReference type="GO" id="GO:0004252">
    <property type="term" value="F:serine-type endopeptidase activity"/>
    <property type="evidence" value="ECO:0007669"/>
    <property type="project" value="InterPro"/>
</dbReference>
<feature type="transmembrane region" description="Helical" evidence="5">
    <location>
        <begin position="94"/>
        <end position="112"/>
    </location>
</feature>
<dbReference type="PANTHER" id="PTHR43731">
    <property type="entry name" value="RHOMBOID PROTEASE"/>
    <property type="match status" value="1"/>
</dbReference>
<keyword evidence="4 5" id="KW-0472">Membrane</keyword>
<dbReference type="EMBL" id="AEPV01000066">
    <property type="protein sequence ID" value="EFU73506.1"/>
    <property type="molecule type" value="Genomic_DNA"/>
</dbReference>
<comment type="caution">
    <text evidence="7">The sequence shown here is derived from an EMBL/GenBank/DDBJ whole genome shotgun (WGS) entry which is preliminary data.</text>
</comment>
<feature type="transmembrane region" description="Helical" evidence="5">
    <location>
        <begin position="150"/>
        <end position="166"/>
    </location>
</feature>
<dbReference type="InterPro" id="IPR035952">
    <property type="entry name" value="Rhomboid-like_sf"/>
</dbReference>
<evidence type="ECO:0000259" key="6">
    <source>
        <dbReference type="Pfam" id="PF01694"/>
    </source>
</evidence>
<gene>
    <name evidence="7" type="ORF">HMPREF9088_1622</name>
</gene>
<dbReference type="AlphaFoldDB" id="E6LGY2"/>
<dbReference type="GeneID" id="302705409"/>
<dbReference type="PANTHER" id="PTHR43731:SF26">
    <property type="entry name" value="RHOMBOID-LIKE PROTEIN 10, CHLOROPLASTIC"/>
    <property type="match status" value="1"/>
</dbReference>
<evidence type="ECO:0000256" key="1">
    <source>
        <dbReference type="ARBA" id="ARBA00004141"/>
    </source>
</evidence>
<evidence type="ECO:0000256" key="4">
    <source>
        <dbReference type="ARBA" id="ARBA00023136"/>
    </source>
</evidence>
<evidence type="ECO:0000313" key="7">
    <source>
        <dbReference type="EMBL" id="EFU73506.1"/>
    </source>
</evidence>
<dbReference type="HOGENOM" id="CLU_055068_3_2_9"/>
<sequence>MNEYRLRQFRGQPFFTWLFLGIQTLVFLIGYFLPSIPLESNGVLYGPAIAFLHQYWRFLTPIFFHFGLMHFAVNSVVLYYMGEQIEAIYGHTRFFIIYLVTGIMGNLMSFAFNTAGIISAGSSTALFGLFGSFIILGFHLRHNPAIEGMVKQFTLFLILSFVFGMFDQLIDIWGHVGGLIGGVLIGNIIGLPKPAKKYSIHIRILSLLILVFFVILCVMYGLKKYG</sequence>
<comment type="subcellular location">
    <subcellularLocation>
        <location evidence="1">Membrane</location>
        <topology evidence="1">Multi-pass membrane protein</topology>
    </subcellularLocation>
</comment>
<keyword evidence="3 5" id="KW-1133">Transmembrane helix</keyword>
<dbReference type="InterPro" id="IPR050925">
    <property type="entry name" value="Rhomboid_protease_S54"/>
</dbReference>
<dbReference type="OrthoDB" id="9813074at2"/>
<feature type="domain" description="Peptidase S54 rhomboid" evidence="6">
    <location>
        <begin position="53"/>
        <end position="189"/>
    </location>
</feature>
<feature type="transmembrane region" description="Helical" evidence="5">
    <location>
        <begin position="204"/>
        <end position="222"/>
    </location>
</feature>
<keyword evidence="2 5" id="KW-0812">Transmembrane</keyword>
<organism evidence="7 8">
    <name type="scientific">Enterococcus italicus (strain DSM 15952 / CCUG 50447 / LMG 22039 / TP 1.5)</name>
    <dbReference type="NCBI Taxonomy" id="888064"/>
    <lineage>
        <taxon>Bacteria</taxon>
        <taxon>Bacillati</taxon>
        <taxon>Bacillota</taxon>
        <taxon>Bacilli</taxon>
        <taxon>Lactobacillales</taxon>
        <taxon>Enterococcaceae</taxon>
        <taxon>Enterococcus</taxon>
    </lineage>
</organism>
<dbReference type="InterPro" id="IPR022764">
    <property type="entry name" value="Peptidase_S54_rhomboid_dom"/>
</dbReference>
<evidence type="ECO:0000256" key="5">
    <source>
        <dbReference type="SAM" id="Phobius"/>
    </source>
</evidence>
<dbReference type="Pfam" id="PF01694">
    <property type="entry name" value="Rhomboid"/>
    <property type="match status" value="1"/>
</dbReference>
<dbReference type="Proteomes" id="UP000010296">
    <property type="component" value="Unassembled WGS sequence"/>
</dbReference>
<dbReference type="eggNOG" id="COG0705">
    <property type="taxonomic scope" value="Bacteria"/>
</dbReference>
<reference evidence="7 8" key="1">
    <citation type="submission" date="2010-12" db="EMBL/GenBank/DDBJ databases">
        <authorList>
            <person name="Muzny D."/>
            <person name="Qin X."/>
            <person name="Deng J."/>
            <person name="Jiang H."/>
            <person name="Liu Y."/>
            <person name="Qu J."/>
            <person name="Song X.-Z."/>
            <person name="Zhang L."/>
            <person name="Thornton R."/>
            <person name="Coyle M."/>
            <person name="Francisco L."/>
            <person name="Jackson L."/>
            <person name="Javaid M."/>
            <person name="Korchina V."/>
            <person name="Kovar C."/>
            <person name="Mata R."/>
            <person name="Mathew T."/>
            <person name="Ngo R."/>
            <person name="Nguyen L."/>
            <person name="Nguyen N."/>
            <person name="Okwuonu G."/>
            <person name="Ongeri F."/>
            <person name="Pham C."/>
            <person name="Simmons D."/>
            <person name="Wilczek-Boney K."/>
            <person name="Hale W."/>
            <person name="Jakkamsetti A."/>
            <person name="Pham P."/>
            <person name="Ruth R."/>
            <person name="San Lucas F."/>
            <person name="Warren J."/>
            <person name="Zhang J."/>
            <person name="Zhao Z."/>
            <person name="Zhou C."/>
            <person name="Zhu D."/>
            <person name="Lee S."/>
            <person name="Bess C."/>
            <person name="Blankenburg K."/>
            <person name="Forbes L."/>
            <person name="Fu Q."/>
            <person name="Gubbala S."/>
            <person name="Hirani K."/>
            <person name="Jayaseelan J.C."/>
            <person name="Lara F."/>
            <person name="Munidasa M."/>
            <person name="Palculict T."/>
            <person name="Patil S."/>
            <person name="Pu L.-L."/>
            <person name="Saada N."/>
            <person name="Tang L."/>
            <person name="Weissenberger G."/>
            <person name="Zhu Y."/>
            <person name="Hemphill L."/>
            <person name="Shang Y."/>
            <person name="Youmans B."/>
            <person name="Ayvaz T."/>
            <person name="Ross M."/>
            <person name="Santibanez J."/>
            <person name="Aqrawi P."/>
            <person name="Gross S."/>
            <person name="Joshi V."/>
            <person name="Fowler G."/>
            <person name="Nazareth L."/>
            <person name="Reid J."/>
            <person name="Worley K."/>
            <person name="Petrosino J."/>
            <person name="Highlander S."/>
            <person name="Gibbs R."/>
        </authorList>
    </citation>
    <scope>NUCLEOTIDE SEQUENCE [LARGE SCALE GENOMIC DNA]</scope>
    <source>
        <strain evidence="8">DSM 15952 / CCUG 50447 / LMG 22039 / TP 1.5</strain>
    </source>
</reference>
<protein>
    <submittedName>
        <fullName evidence="7">Peptidase, S54 family</fullName>
        <ecNumber evidence="7">3.4.21.-</ecNumber>
    </submittedName>
</protein>
<evidence type="ECO:0000313" key="8">
    <source>
        <dbReference type="Proteomes" id="UP000010296"/>
    </source>
</evidence>
<dbReference type="Gene3D" id="1.20.1540.10">
    <property type="entry name" value="Rhomboid-like"/>
    <property type="match status" value="1"/>
</dbReference>
<feature type="transmembrane region" description="Helical" evidence="5">
    <location>
        <begin position="14"/>
        <end position="33"/>
    </location>
</feature>
<evidence type="ECO:0000256" key="3">
    <source>
        <dbReference type="ARBA" id="ARBA00022989"/>
    </source>
</evidence>
<accession>E6LGY2</accession>
<evidence type="ECO:0000256" key="2">
    <source>
        <dbReference type="ARBA" id="ARBA00022692"/>
    </source>
</evidence>
<dbReference type="EC" id="3.4.21.-" evidence="7"/>
<keyword evidence="7" id="KW-0378">Hydrolase</keyword>